<evidence type="ECO:0000313" key="1">
    <source>
        <dbReference type="EMBL" id="MSS33880.1"/>
    </source>
</evidence>
<evidence type="ECO:0000313" key="2">
    <source>
        <dbReference type="EMBL" id="TCX36190.1"/>
    </source>
</evidence>
<dbReference type="RefSeq" id="WP_015875268.1">
    <property type="nucleotide sequence ID" value="NZ_BIHU01000013.1"/>
</dbReference>
<gene>
    <name evidence="2" type="ORF">ETE75_20670</name>
    <name evidence="1" type="ORF">FME62_24250</name>
</gene>
<name>A0A483IYS8_KLEPN</name>
<proteinExistence type="predicted"/>
<organism evidence="2">
    <name type="scientific">Klebsiella pneumoniae</name>
    <dbReference type="NCBI Taxonomy" id="573"/>
    <lineage>
        <taxon>Bacteria</taxon>
        <taxon>Pseudomonadati</taxon>
        <taxon>Pseudomonadota</taxon>
        <taxon>Gammaproteobacteria</taxon>
        <taxon>Enterobacterales</taxon>
        <taxon>Enterobacteriaceae</taxon>
        <taxon>Klebsiella/Raoultella group</taxon>
        <taxon>Klebsiella</taxon>
        <taxon>Klebsiella pneumoniae complex</taxon>
    </lineage>
</organism>
<dbReference type="EMBL" id="VINI01000027">
    <property type="protein sequence ID" value="MSS33880.1"/>
    <property type="molecule type" value="Genomic_DNA"/>
</dbReference>
<sequence>MEKTSRLTVLPHFMTLFLTTANQFNAEKGGRGGKSLTISLLLLFFRHLNKAAAAGVYQHPQREEPG</sequence>
<comment type="caution">
    <text evidence="2">The sequence shown here is derived from an EMBL/GenBank/DDBJ whole genome shotgun (WGS) entry which is preliminary data.</text>
</comment>
<evidence type="ECO:0000313" key="3">
    <source>
        <dbReference type="Proteomes" id="UP000468995"/>
    </source>
</evidence>
<reference evidence="1 3" key="2">
    <citation type="submission" date="2019-07" db="EMBL/GenBank/DDBJ databases">
        <title>Genome sequence of OXA-232-producing Klebsiella pneumoniae ST23 from septicemic neonate.</title>
        <authorList>
            <person name="Mukherjee S."/>
            <person name="Naha S."/>
            <person name="Bhadury P."/>
            <person name="Basu S."/>
        </authorList>
    </citation>
    <scope>NUCLEOTIDE SEQUENCE [LARGE SCALE GENOMIC DNA]</scope>
    <source>
        <strain evidence="1 3">EN5275</strain>
    </source>
</reference>
<dbReference type="EMBL" id="SDCJ01000017">
    <property type="protein sequence ID" value="TCX36190.1"/>
    <property type="molecule type" value="Genomic_DNA"/>
</dbReference>
<dbReference type="AlphaFoldDB" id="A0A483IYS8"/>
<protein>
    <submittedName>
        <fullName evidence="2">Uncharacterized protein</fullName>
    </submittedName>
</protein>
<accession>A0A483IYS8</accession>
<reference evidence="2" key="1">
    <citation type="submission" date="2019-01" db="EMBL/GenBank/DDBJ databases">
        <authorList>
            <person name="Lista F."/>
            <person name="Anselmo A."/>
        </authorList>
    </citation>
    <scope>NUCLEOTIDE SEQUENCE</scope>
    <source>
        <strain evidence="2">13S</strain>
    </source>
</reference>
<dbReference type="Proteomes" id="UP000468995">
    <property type="component" value="Unassembled WGS sequence"/>
</dbReference>